<evidence type="ECO:0000313" key="2">
    <source>
        <dbReference type="Proteomes" id="UP001201163"/>
    </source>
</evidence>
<gene>
    <name evidence="1" type="ORF">EDB92DRAFT_1907758</name>
</gene>
<feature type="non-terminal residue" evidence="1">
    <location>
        <position position="1"/>
    </location>
</feature>
<dbReference type="AlphaFoldDB" id="A0AAD4L3H6"/>
<evidence type="ECO:0000313" key="1">
    <source>
        <dbReference type="EMBL" id="KAH8978766.1"/>
    </source>
</evidence>
<dbReference type="EMBL" id="JAKELL010000205">
    <property type="protein sequence ID" value="KAH8978766.1"/>
    <property type="molecule type" value="Genomic_DNA"/>
</dbReference>
<accession>A0AAD4L3H6</accession>
<organism evidence="1 2">
    <name type="scientific">Lactarius akahatsu</name>
    <dbReference type="NCBI Taxonomy" id="416441"/>
    <lineage>
        <taxon>Eukaryota</taxon>
        <taxon>Fungi</taxon>
        <taxon>Dikarya</taxon>
        <taxon>Basidiomycota</taxon>
        <taxon>Agaricomycotina</taxon>
        <taxon>Agaricomycetes</taxon>
        <taxon>Russulales</taxon>
        <taxon>Russulaceae</taxon>
        <taxon>Lactarius</taxon>
    </lineage>
</organism>
<protein>
    <submittedName>
        <fullName evidence="1">Uncharacterized protein</fullName>
    </submittedName>
</protein>
<reference evidence="1" key="1">
    <citation type="submission" date="2022-01" db="EMBL/GenBank/DDBJ databases">
        <title>Comparative genomics reveals a dynamic genome evolution in the ectomycorrhizal milk-cap (Lactarius) mushrooms.</title>
        <authorList>
            <consortium name="DOE Joint Genome Institute"/>
            <person name="Lebreton A."/>
            <person name="Tang N."/>
            <person name="Kuo A."/>
            <person name="LaButti K."/>
            <person name="Drula E."/>
            <person name="Barry K."/>
            <person name="Clum A."/>
            <person name="Lipzen A."/>
            <person name="Mousain D."/>
            <person name="Ng V."/>
            <person name="Wang R."/>
            <person name="Wang X."/>
            <person name="Dai Y."/>
            <person name="Henrissat B."/>
            <person name="Grigoriev I.V."/>
            <person name="Guerin-Laguette A."/>
            <person name="Yu F."/>
            <person name="Martin F.M."/>
        </authorList>
    </citation>
    <scope>NUCLEOTIDE SEQUENCE</scope>
    <source>
        <strain evidence="1">QP</strain>
    </source>
</reference>
<dbReference type="Proteomes" id="UP001201163">
    <property type="component" value="Unassembled WGS sequence"/>
</dbReference>
<proteinExistence type="predicted"/>
<name>A0AAD4L3H6_9AGAM</name>
<keyword evidence="2" id="KW-1185">Reference proteome</keyword>
<comment type="caution">
    <text evidence="1">The sequence shown here is derived from an EMBL/GenBank/DDBJ whole genome shotgun (WGS) entry which is preliminary data.</text>
</comment>
<sequence length="219" mass="24097">VELQLLEILSSVSPEAVVAGLSTLSESWLKTLEIEYSSLCSSPPPTLSTLFTLTEFRVKGSCKYLEDLVARLDTPSLQECCISFFRKLVFDVSQLTQAQFICHAEALRLPSKAPILSSESVSFRFWQGRSTGSPIVRSFSLSFPYFHLNQQLSCKFHAIDSPPKEPDWLDDAGAEEWTSIFASCVAVGELCVSEPLGQHVAQALTLPCTTGQAEMLPTL</sequence>